<accession>A0ABN8AG74</accession>
<protein>
    <submittedName>
        <fullName evidence="2">Uncharacterized protein</fullName>
    </submittedName>
</protein>
<dbReference type="EMBL" id="OU912926">
    <property type="protein sequence ID" value="CAG9931740.1"/>
    <property type="molecule type" value="Genomic_DNA"/>
</dbReference>
<keyword evidence="1" id="KW-0812">Transmembrane</keyword>
<evidence type="ECO:0000313" key="2">
    <source>
        <dbReference type="EMBL" id="CAG9931740.1"/>
    </source>
</evidence>
<evidence type="ECO:0000313" key="3">
    <source>
        <dbReference type="Proteomes" id="UP000839052"/>
    </source>
</evidence>
<dbReference type="Proteomes" id="UP000839052">
    <property type="component" value="Chromosome"/>
</dbReference>
<feature type="transmembrane region" description="Helical" evidence="1">
    <location>
        <begin position="6"/>
        <end position="25"/>
    </location>
</feature>
<keyword evidence="3" id="KW-1185">Reference proteome</keyword>
<name>A0ABN8AG74_9PROT</name>
<evidence type="ECO:0000256" key="1">
    <source>
        <dbReference type="SAM" id="Phobius"/>
    </source>
</evidence>
<proteinExistence type="predicted"/>
<keyword evidence="1" id="KW-1133">Transmembrane helix</keyword>
<gene>
    <name evidence="2" type="ORF">NTG6680_0487</name>
</gene>
<sequence>MVPTGVLIGQITMVFATVLLGLWSATQWTAAALGYQMRLGAPWFDMLGTPIYHPWRLFEWWYFFDAYAPDIFLRGGAIAACSGFAGAMWWPSPCRCGAHGNPSWSRPTVQHAGRCPLKSAVPG</sequence>
<keyword evidence="1" id="KW-0472">Membrane</keyword>
<organism evidence="2 3">
    <name type="scientific">Candidatus Nitrotoga arctica</name>
    <dbReference type="NCBI Taxonomy" id="453162"/>
    <lineage>
        <taxon>Bacteria</taxon>
        <taxon>Pseudomonadati</taxon>
        <taxon>Pseudomonadota</taxon>
        <taxon>Betaproteobacteria</taxon>
        <taxon>Nitrosomonadales</taxon>
        <taxon>Gallionellaceae</taxon>
        <taxon>Candidatus Nitrotoga</taxon>
    </lineage>
</organism>
<reference evidence="2 3" key="1">
    <citation type="submission" date="2021-10" db="EMBL/GenBank/DDBJ databases">
        <authorList>
            <person name="Koch H."/>
        </authorList>
    </citation>
    <scope>NUCLEOTIDE SEQUENCE [LARGE SCALE GENOMIC DNA]</scope>
    <source>
        <strain evidence="2">6680</strain>
    </source>
</reference>